<dbReference type="STRING" id="351671.XDD1_3882"/>
<organism evidence="2 3">
    <name type="scientific">Xenorhabdus doucetiae</name>
    <dbReference type="NCBI Taxonomy" id="351671"/>
    <lineage>
        <taxon>Bacteria</taxon>
        <taxon>Pseudomonadati</taxon>
        <taxon>Pseudomonadota</taxon>
        <taxon>Gammaproteobacteria</taxon>
        <taxon>Enterobacterales</taxon>
        <taxon>Morganellaceae</taxon>
        <taxon>Xenorhabdus</taxon>
    </lineage>
</organism>
<dbReference type="InterPro" id="IPR000873">
    <property type="entry name" value="AMP-dep_synth/lig_dom"/>
</dbReference>
<dbReference type="EMBL" id="FO704550">
    <property type="protein sequence ID" value="CDG19567.1"/>
    <property type="molecule type" value="Genomic_DNA"/>
</dbReference>
<sequence length="182" mass="21161">MNKIMHPVIYNKSWEKLLNIKNFEMKINESMALDHSLHDNKVSIFWSSDKEKYFEYKVNGCLPGLFLSNVRYTPDNIAVAHEEDKLSFWQLAHLSLHVANYLRYLNCNENECIGVFVEPSLEQFIGIWGILFSGSAYLALAPDYPPERLKYMIDDSSIKYIFVQEKLKSKVSNLVSEEIILS</sequence>
<evidence type="ECO:0000259" key="1">
    <source>
        <dbReference type="Pfam" id="PF00501"/>
    </source>
</evidence>
<proteinExistence type="predicted"/>
<dbReference type="PANTHER" id="PTHR45527:SF1">
    <property type="entry name" value="FATTY ACID SYNTHASE"/>
    <property type="match status" value="1"/>
</dbReference>
<evidence type="ECO:0000313" key="3">
    <source>
        <dbReference type="Proteomes" id="UP000032721"/>
    </source>
</evidence>
<accession>A0A068QX10</accession>
<dbReference type="AlphaFoldDB" id="A0A068QX10"/>
<reference evidence="2 3" key="1">
    <citation type="submission" date="2013-07" db="EMBL/GenBank/DDBJ databases">
        <authorList>
            <person name="Genoscope - CEA"/>
        </authorList>
    </citation>
    <scope>NUCLEOTIDE SEQUENCE [LARGE SCALE GENOMIC DNA]</scope>
    <source>
        <strain evidence="3">FRM16 / DSM 17909</strain>
    </source>
</reference>
<feature type="domain" description="AMP-dependent synthetase/ligase" evidence="1">
    <location>
        <begin position="69"/>
        <end position="167"/>
    </location>
</feature>
<dbReference type="GO" id="GO:0005737">
    <property type="term" value="C:cytoplasm"/>
    <property type="evidence" value="ECO:0007669"/>
    <property type="project" value="TreeGrafter"/>
</dbReference>
<dbReference type="Pfam" id="PF00501">
    <property type="entry name" value="AMP-binding"/>
    <property type="match status" value="1"/>
</dbReference>
<dbReference type="RefSeq" id="WP_084721077.1">
    <property type="nucleotide sequence ID" value="NZ_CAWMED010000001.1"/>
</dbReference>
<dbReference type="Gene3D" id="3.40.50.980">
    <property type="match status" value="2"/>
</dbReference>
<dbReference type="SUPFAM" id="SSF56801">
    <property type="entry name" value="Acetyl-CoA synthetase-like"/>
    <property type="match status" value="1"/>
</dbReference>
<dbReference type="HOGENOM" id="CLU_1481432_0_0_6"/>
<evidence type="ECO:0000313" key="2">
    <source>
        <dbReference type="EMBL" id="CDG19567.1"/>
    </source>
</evidence>
<protein>
    <recommendedName>
        <fullName evidence="1">AMP-dependent synthetase/ligase domain-containing protein</fullName>
    </recommendedName>
</protein>
<dbReference type="GO" id="GO:0031177">
    <property type="term" value="F:phosphopantetheine binding"/>
    <property type="evidence" value="ECO:0007669"/>
    <property type="project" value="TreeGrafter"/>
</dbReference>
<dbReference type="GO" id="GO:0043041">
    <property type="term" value="P:amino acid activation for nonribosomal peptide biosynthetic process"/>
    <property type="evidence" value="ECO:0007669"/>
    <property type="project" value="TreeGrafter"/>
</dbReference>
<name>A0A068QX10_9GAMM</name>
<gene>
    <name evidence="2" type="ORF">XDD1_3882</name>
</gene>
<dbReference type="PANTHER" id="PTHR45527">
    <property type="entry name" value="NONRIBOSOMAL PEPTIDE SYNTHETASE"/>
    <property type="match status" value="1"/>
</dbReference>
<dbReference type="GO" id="GO:0044550">
    <property type="term" value="P:secondary metabolite biosynthetic process"/>
    <property type="evidence" value="ECO:0007669"/>
    <property type="project" value="TreeGrafter"/>
</dbReference>
<dbReference type="KEGG" id="xdo:XDD1_3882"/>
<dbReference type="Proteomes" id="UP000032721">
    <property type="component" value="Chromosome"/>
</dbReference>